<evidence type="ECO:0000313" key="1">
    <source>
        <dbReference type="EMBL" id="KAL1591283.1"/>
    </source>
</evidence>
<gene>
    <name evidence="1" type="ORF">WHR41_00227</name>
</gene>
<comment type="caution">
    <text evidence="1">The sequence shown here is derived from an EMBL/GenBank/DDBJ whole genome shotgun (WGS) entry which is preliminary data.</text>
</comment>
<dbReference type="RefSeq" id="XP_069234388.1">
    <property type="nucleotide sequence ID" value="XM_069368833.1"/>
</dbReference>
<accession>A0AB34L2G8</accession>
<keyword evidence="2" id="KW-1185">Reference proteome</keyword>
<dbReference type="AlphaFoldDB" id="A0AB34L2G8"/>
<dbReference type="Proteomes" id="UP000803884">
    <property type="component" value="Unassembled WGS sequence"/>
</dbReference>
<proteinExistence type="predicted"/>
<reference evidence="1 2" key="1">
    <citation type="journal article" date="2020" name="Microbiol. Resour. Announc.">
        <title>Draft Genome Sequence of a Cladosporium Species Isolated from the Mesophotic Ascidian Didemnum maculosum.</title>
        <authorList>
            <person name="Gioti A."/>
            <person name="Siaperas R."/>
            <person name="Nikolaivits E."/>
            <person name="Le Goff G."/>
            <person name="Ouazzani J."/>
            <person name="Kotoulas G."/>
            <person name="Topakas E."/>
        </authorList>
    </citation>
    <scope>NUCLEOTIDE SEQUENCE [LARGE SCALE GENOMIC DNA]</scope>
    <source>
        <strain evidence="1 2">TM138-S3</strain>
    </source>
</reference>
<evidence type="ECO:0000313" key="2">
    <source>
        <dbReference type="Proteomes" id="UP000803884"/>
    </source>
</evidence>
<name>A0AB34L2G8_9PEZI</name>
<dbReference type="EMBL" id="JAAQHG020000001">
    <property type="protein sequence ID" value="KAL1591283.1"/>
    <property type="molecule type" value="Genomic_DNA"/>
</dbReference>
<dbReference type="GeneID" id="96001671"/>
<protein>
    <recommendedName>
        <fullName evidence="3">Transposase</fullName>
    </recommendedName>
</protein>
<evidence type="ECO:0008006" key="3">
    <source>
        <dbReference type="Google" id="ProtNLM"/>
    </source>
</evidence>
<sequence>MHLTELLRRRGIYLSSPGTVRQHGQIALAALELHESWILAAAPVEKRSSISTSMDVAPLALIREPDLCRFDWFIQANERR</sequence>
<organism evidence="1 2">
    <name type="scientific">Cladosporium halotolerans</name>
    <dbReference type="NCBI Taxonomy" id="1052096"/>
    <lineage>
        <taxon>Eukaryota</taxon>
        <taxon>Fungi</taxon>
        <taxon>Dikarya</taxon>
        <taxon>Ascomycota</taxon>
        <taxon>Pezizomycotina</taxon>
        <taxon>Dothideomycetes</taxon>
        <taxon>Dothideomycetidae</taxon>
        <taxon>Cladosporiales</taxon>
        <taxon>Cladosporiaceae</taxon>
        <taxon>Cladosporium</taxon>
    </lineage>
</organism>